<feature type="transmembrane region" description="Helical" evidence="1">
    <location>
        <begin position="71"/>
        <end position="90"/>
    </location>
</feature>
<dbReference type="Proteomes" id="UP000095705">
    <property type="component" value="Unassembled WGS sequence"/>
</dbReference>
<dbReference type="AlphaFoldDB" id="A0A1E5NZQ4"/>
<dbReference type="EMBL" id="MEHK01000002">
    <property type="protein sequence ID" value="OEJ22293.1"/>
    <property type="molecule type" value="Genomic_DNA"/>
</dbReference>
<keyword evidence="1" id="KW-0472">Membrane</keyword>
<dbReference type="NCBIfam" id="NF042915">
    <property type="entry name" value="MAB_1171c_fam"/>
    <property type="match status" value="1"/>
</dbReference>
<dbReference type="Pfam" id="PF20182">
    <property type="entry name" value="DUF6545"/>
    <property type="match status" value="1"/>
</dbReference>
<evidence type="ECO:0000313" key="4">
    <source>
        <dbReference type="Proteomes" id="UP000095705"/>
    </source>
</evidence>
<keyword evidence="1" id="KW-1133">Transmembrane helix</keyword>
<feature type="transmembrane region" description="Helical" evidence="1">
    <location>
        <begin position="178"/>
        <end position="205"/>
    </location>
</feature>
<accession>A0A1E5NZQ4</accession>
<dbReference type="STRING" id="36818.BGK67_32495"/>
<keyword evidence="4" id="KW-1185">Reference proteome</keyword>
<dbReference type="InterPro" id="IPR050039">
    <property type="entry name" value="MAB_1171c-like"/>
</dbReference>
<name>A0A1E5NZQ4_9ACTN</name>
<comment type="caution">
    <text evidence="3">The sequence shown here is derived from an EMBL/GenBank/DDBJ whole genome shotgun (WGS) entry which is preliminary data.</text>
</comment>
<feature type="transmembrane region" description="Helical" evidence="1">
    <location>
        <begin position="217"/>
        <end position="235"/>
    </location>
</feature>
<dbReference type="InterPro" id="IPR046675">
    <property type="entry name" value="DUF6545"/>
</dbReference>
<organism evidence="3 4">
    <name type="scientific">Streptomyces subrutilus</name>
    <dbReference type="NCBI Taxonomy" id="36818"/>
    <lineage>
        <taxon>Bacteria</taxon>
        <taxon>Bacillati</taxon>
        <taxon>Actinomycetota</taxon>
        <taxon>Actinomycetes</taxon>
        <taxon>Kitasatosporales</taxon>
        <taxon>Streptomycetaceae</taxon>
        <taxon>Streptomyces</taxon>
    </lineage>
</organism>
<feature type="transmembrane region" description="Helical" evidence="1">
    <location>
        <begin position="32"/>
        <end position="51"/>
    </location>
</feature>
<evidence type="ECO:0000313" key="3">
    <source>
        <dbReference type="EMBL" id="OEJ22293.1"/>
    </source>
</evidence>
<feature type="domain" description="DUF6545" evidence="2">
    <location>
        <begin position="245"/>
        <end position="373"/>
    </location>
</feature>
<feature type="transmembrane region" description="Helical" evidence="1">
    <location>
        <begin position="6"/>
        <end position="25"/>
    </location>
</feature>
<sequence length="384" mass="41371">MNGSDYYIPAAALAAGFLVKLPGLIRRRHDPMVRAIAGLLFMASAGFAFAAPPTIAVVNRTVGIPNVSGPLVYAMLSVFNTCCIILLAYWREGLGGDVQRRVRRWVAACGTVIVLIAVAFALGDAPVERLRDLDTHYASTPWIREMIVVYLSWHLVVGVVVPTMCWRWSRTVDGWLRAGLLTLVAGFAFSTGFGVVKAAAVVARWTGGDLDFLSTDLAPPLAGMGAVLTTAGFLLPQGRRAVAAWEAWRTYRWMRPLWHRLRTLTGLPATTTWRGPLEARLFDRETDIHDDLLTLAPYCDAQTMAACREKAVGEGAGSDDAWAMAAATMIAHAIAARESAVEIGEESQESGTAALGAVLSTGPRGIARVSRQYGALRHHTVAAS</sequence>
<gene>
    <name evidence="3" type="ORF">BGK67_32495</name>
</gene>
<feature type="transmembrane region" description="Helical" evidence="1">
    <location>
        <begin position="102"/>
        <end position="122"/>
    </location>
</feature>
<evidence type="ECO:0000256" key="1">
    <source>
        <dbReference type="SAM" id="Phobius"/>
    </source>
</evidence>
<protein>
    <recommendedName>
        <fullName evidence="2">DUF6545 domain-containing protein</fullName>
    </recommendedName>
</protein>
<evidence type="ECO:0000259" key="2">
    <source>
        <dbReference type="Pfam" id="PF20182"/>
    </source>
</evidence>
<reference evidence="3 4" key="1">
    <citation type="submission" date="2016-08" db="EMBL/GenBank/DDBJ databases">
        <title>The complete genome of Streptomyces subrutilus 10-1-1.</title>
        <authorList>
            <person name="Chen X."/>
        </authorList>
    </citation>
    <scope>NUCLEOTIDE SEQUENCE [LARGE SCALE GENOMIC DNA]</scope>
    <source>
        <strain evidence="3 4">10-1-1</strain>
    </source>
</reference>
<dbReference type="RefSeq" id="WP_069924344.1">
    <property type="nucleotide sequence ID" value="NZ_MEHK01000002.1"/>
</dbReference>
<proteinExistence type="predicted"/>
<feature type="transmembrane region" description="Helical" evidence="1">
    <location>
        <begin position="142"/>
        <end position="166"/>
    </location>
</feature>
<keyword evidence="1" id="KW-0812">Transmembrane</keyword>
<dbReference type="OrthoDB" id="4328840at2"/>